<feature type="non-terminal residue" evidence="1">
    <location>
        <position position="26"/>
    </location>
</feature>
<reference evidence="1" key="1">
    <citation type="submission" date="2018-05" db="EMBL/GenBank/DDBJ databases">
        <authorList>
            <person name="Lanie J.A."/>
            <person name="Ng W.-L."/>
            <person name="Kazmierczak K.M."/>
            <person name="Andrzejewski T.M."/>
            <person name="Davidsen T.M."/>
            <person name="Wayne K.J."/>
            <person name="Tettelin H."/>
            <person name="Glass J.I."/>
            <person name="Rusch D."/>
            <person name="Podicherti R."/>
            <person name="Tsui H.-C.T."/>
            <person name="Winkler M.E."/>
        </authorList>
    </citation>
    <scope>NUCLEOTIDE SEQUENCE</scope>
</reference>
<proteinExistence type="predicted"/>
<evidence type="ECO:0000313" key="1">
    <source>
        <dbReference type="EMBL" id="SVC75216.1"/>
    </source>
</evidence>
<dbReference type="EMBL" id="UINC01108826">
    <property type="protein sequence ID" value="SVC75216.1"/>
    <property type="molecule type" value="Genomic_DNA"/>
</dbReference>
<accession>A0A382PPN1</accession>
<organism evidence="1">
    <name type="scientific">marine metagenome</name>
    <dbReference type="NCBI Taxonomy" id="408172"/>
    <lineage>
        <taxon>unclassified sequences</taxon>
        <taxon>metagenomes</taxon>
        <taxon>ecological metagenomes</taxon>
    </lineage>
</organism>
<name>A0A382PPN1_9ZZZZ</name>
<gene>
    <name evidence="1" type="ORF">METZ01_LOCUS328070</name>
</gene>
<dbReference type="AlphaFoldDB" id="A0A382PPN1"/>
<protein>
    <submittedName>
        <fullName evidence="1">Uncharacterized protein</fullName>
    </submittedName>
</protein>
<sequence>MGHPQLAQPSVPVDLADINTTLFQER</sequence>